<evidence type="ECO:0000256" key="2">
    <source>
        <dbReference type="ARBA" id="ARBA00022475"/>
    </source>
</evidence>
<gene>
    <name evidence="8" type="ORF">ETQ85_06985</name>
</gene>
<feature type="transmembrane region" description="Helical" evidence="6">
    <location>
        <begin position="33"/>
        <end position="55"/>
    </location>
</feature>
<dbReference type="InterPro" id="IPR051258">
    <property type="entry name" value="Diverse_Substrate_Transporter"/>
</dbReference>
<keyword evidence="2" id="KW-1003">Cell membrane</keyword>
<evidence type="ECO:0000259" key="7">
    <source>
        <dbReference type="Pfam" id="PF00892"/>
    </source>
</evidence>
<dbReference type="InterPro" id="IPR037185">
    <property type="entry name" value="EmrE-like"/>
</dbReference>
<name>A0A6C2D121_9RHOO</name>
<feature type="transmembrane region" description="Helical" evidence="6">
    <location>
        <begin position="158"/>
        <end position="176"/>
    </location>
</feature>
<accession>A0A6C2D121</accession>
<sequence length="298" mass="31453">MNHPGNRLGLLFAVLGAVGFSFKAILIKLAYPYGVDAVTLLALRMGMALPFFIALGWLDSRRRQPLPLTGRDLGLMLALGFSGYYLASYLDFLGLQYISAGLERLILFAYPTLVVVFSAIFLGKRITRRAVGCIVLCYAGIALALAHDLTIAGTARDVWIGGSLVFASAVSYALYLMGNGQAVGRLGAARVTAWASTAACLLCLIQFVATRPLGMLVQPAPVLLLAAAMAIFSTVLPVWLVSEAMRRLGAGPVSLIGTLGPVVTLFLGWLILAEPLGLFQLLGGSLVVAGVVLVGKRG</sequence>
<feature type="transmembrane region" description="Helical" evidence="6">
    <location>
        <begin position="221"/>
        <end position="241"/>
    </location>
</feature>
<feature type="transmembrane region" description="Helical" evidence="6">
    <location>
        <begin position="130"/>
        <end position="152"/>
    </location>
</feature>
<dbReference type="PANTHER" id="PTHR42920">
    <property type="entry name" value="OS03G0707200 PROTEIN-RELATED"/>
    <property type="match status" value="1"/>
</dbReference>
<dbReference type="EMBL" id="SDKK01000005">
    <property type="protein sequence ID" value="TYC60238.1"/>
    <property type="molecule type" value="Genomic_DNA"/>
</dbReference>
<reference evidence="8 9" key="1">
    <citation type="submission" date="2019-01" db="EMBL/GenBank/DDBJ databases">
        <title>Zoogloea oleivorans genome sequencing and assembly.</title>
        <authorList>
            <person name="Tancsics A."/>
            <person name="Farkas M."/>
            <person name="Kriszt B."/>
            <person name="Maroti G."/>
            <person name="Horvath B."/>
        </authorList>
    </citation>
    <scope>NUCLEOTIDE SEQUENCE [LARGE SCALE GENOMIC DNA]</scope>
    <source>
        <strain evidence="8 9">Buc</strain>
    </source>
</reference>
<dbReference type="GO" id="GO:0005886">
    <property type="term" value="C:plasma membrane"/>
    <property type="evidence" value="ECO:0007669"/>
    <property type="project" value="UniProtKB-SubCell"/>
</dbReference>
<dbReference type="Proteomes" id="UP000389128">
    <property type="component" value="Unassembled WGS sequence"/>
</dbReference>
<evidence type="ECO:0000256" key="1">
    <source>
        <dbReference type="ARBA" id="ARBA00004651"/>
    </source>
</evidence>
<keyword evidence="5 6" id="KW-0472">Membrane</keyword>
<evidence type="ECO:0000256" key="3">
    <source>
        <dbReference type="ARBA" id="ARBA00022692"/>
    </source>
</evidence>
<dbReference type="Gene3D" id="1.10.3730.20">
    <property type="match status" value="1"/>
</dbReference>
<feature type="transmembrane region" description="Helical" evidence="6">
    <location>
        <begin position="253"/>
        <end position="272"/>
    </location>
</feature>
<feature type="transmembrane region" description="Helical" evidence="6">
    <location>
        <begin position="188"/>
        <end position="209"/>
    </location>
</feature>
<dbReference type="SUPFAM" id="SSF103481">
    <property type="entry name" value="Multidrug resistance efflux transporter EmrE"/>
    <property type="match status" value="2"/>
</dbReference>
<feature type="transmembrane region" description="Helical" evidence="6">
    <location>
        <begin position="278"/>
        <end position="295"/>
    </location>
</feature>
<keyword evidence="4 6" id="KW-1133">Transmembrane helix</keyword>
<dbReference type="InterPro" id="IPR000620">
    <property type="entry name" value="EamA_dom"/>
</dbReference>
<evidence type="ECO:0000313" key="8">
    <source>
        <dbReference type="EMBL" id="TYC60238.1"/>
    </source>
</evidence>
<proteinExistence type="predicted"/>
<keyword evidence="9" id="KW-1185">Reference proteome</keyword>
<protein>
    <submittedName>
        <fullName evidence="8">DMT family transporter</fullName>
    </submittedName>
</protein>
<feature type="domain" description="EamA" evidence="7">
    <location>
        <begin position="8"/>
        <end position="145"/>
    </location>
</feature>
<feature type="domain" description="EamA" evidence="7">
    <location>
        <begin position="160"/>
        <end position="294"/>
    </location>
</feature>
<dbReference type="OrthoDB" id="9813617at2"/>
<organism evidence="8 9">
    <name type="scientific">Zoogloea oleivorans</name>
    <dbReference type="NCBI Taxonomy" id="1552750"/>
    <lineage>
        <taxon>Bacteria</taxon>
        <taxon>Pseudomonadati</taxon>
        <taxon>Pseudomonadota</taxon>
        <taxon>Betaproteobacteria</taxon>
        <taxon>Rhodocyclales</taxon>
        <taxon>Zoogloeaceae</taxon>
        <taxon>Zoogloea</taxon>
    </lineage>
</organism>
<comment type="subcellular location">
    <subcellularLocation>
        <location evidence="1">Cell membrane</location>
        <topology evidence="1">Multi-pass membrane protein</topology>
    </subcellularLocation>
</comment>
<dbReference type="PANTHER" id="PTHR42920:SF5">
    <property type="entry name" value="EAMA DOMAIN-CONTAINING PROTEIN"/>
    <property type="match status" value="1"/>
</dbReference>
<dbReference type="Pfam" id="PF00892">
    <property type="entry name" value="EamA"/>
    <property type="match status" value="2"/>
</dbReference>
<evidence type="ECO:0000313" key="9">
    <source>
        <dbReference type="Proteomes" id="UP000389128"/>
    </source>
</evidence>
<evidence type="ECO:0000256" key="5">
    <source>
        <dbReference type="ARBA" id="ARBA00023136"/>
    </source>
</evidence>
<comment type="caution">
    <text evidence="8">The sequence shown here is derived from an EMBL/GenBank/DDBJ whole genome shotgun (WGS) entry which is preliminary data.</text>
</comment>
<feature type="transmembrane region" description="Helical" evidence="6">
    <location>
        <begin position="75"/>
        <end position="99"/>
    </location>
</feature>
<dbReference type="AlphaFoldDB" id="A0A6C2D121"/>
<evidence type="ECO:0000256" key="4">
    <source>
        <dbReference type="ARBA" id="ARBA00022989"/>
    </source>
</evidence>
<feature type="transmembrane region" description="Helical" evidence="6">
    <location>
        <begin position="105"/>
        <end position="123"/>
    </location>
</feature>
<dbReference type="RefSeq" id="WP_148578382.1">
    <property type="nucleotide sequence ID" value="NZ_JAVEUW010000019.1"/>
</dbReference>
<keyword evidence="3 6" id="KW-0812">Transmembrane</keyword>
<evidence type="ECO:0000256" key="6">
    <source>
        <dbReference type="SAM" id="Phobius"/>
    </source>
</evidence>